<organism evidence="1 2">
    <name type="scientific">Dyadobacter linearis</name>
    <dbReference type="NCBI Taxonomy" id="2823330"/>
    <lineage>
        <taxon>Bacteria</taxon>
        <taxon>Pseudomonadati</taxon>
        <taxon>Bacteroidota</taxon>
        <taxon>Cytophagia</taxon>
        <taxon>Cytophagales</taxon>
        <taxon>Spirosomataceae</taxon>
        <taxon>Dyadobacter</taxon>
    </lineage>
</organism>
<comment type="caution">
    <text evidence="1">The sequence shown here is derived from an EMBL/GenBank/DDBJ whole genome shotgun (WGS) entry which is preliminary data.</text>
</comment>
<name>A0ABM8UV15_9BACT</name>
<dbReference type="Proteomes" id="UP000679725">
    <property type="component" value="Unassembled WGS sequence"/>
</dbReference>
<protein>
    <recommendedName>
        <fullName evidence="3">Secreted protein</fullName>
    </recommendedName>
</protein>
<reference evidence="1 2" key="1">
    <citation type="submission" date="2021-04" db="EMBL/GenBank/DDBJ databases">
        <authorList>
            <person name="Rodrigo-Torres L."/>
            <person name="Arahal R. D."/>
            <person name="Lucena T."/>
        </authorList>
    </citation>
    <scope>NUCLEOTIDE SEQUENCE [LARGE SCALE GENOMIC DNA]</scope>
    <source>
        <strain evidence="1 2">CECT 9623</strain>
    </source>
</reference>
<proteinExistence type="predicted"/>
<evidence type="ECO:0000313" key="1">
    <source>
        <dbReference type="EMBL" id="CAG5072211.1"/>
    </source>
</evidence>
<accession>A0ABM8UV15</accession>
<gene>
    <name evidence="1" type="ORF">DYBT9623_04078</name>
</gene>
<evidence type="ECO:0008006" key="3">
    <source>
        <dbReference type="Google" id="ProtNLM"/>
    </source>
</evidence>
<dbReference type="EMBL" id="CAJRAU010000006">
    <property type="protein sequence ID" value="CAG5072211.1"/>
    <property type="molecule type" value="Genomic_DNA"/>
</dbReference>
<sequence>MAKVVSAFVRVAIIYSLLPRNSGLMHSNNMRVYFDLIMDKFASNSYLKALNNFIVISHFVNFLIIINQTNIEETLHSKS</sequence>
<keyword evidence="2" id="KW-1185">Reference proteome</keyword>
<evidence type="ECO:0000313" key="2">
    <source>
        <dbReference type="Proteomes" id="UP000679725"/>
    </source>
</evidence>